<dbReference type="EMBL" id="FR824155">
    <property type="protein sequence ID" value="CCA21036.1"/>
    <property type="molecule type" value="Genomic_DNA"/>
</dbReference>
<evidence type="ECO:0000256" key="5">
    <source>
        <dbReference type="ARBA" id="ARBA00023180"/>
    </source>
</evidence>
<dbReference type="MEROPS" id="S28.002"/>
<evidence type="ECO:0000256" key="2">
    <source>
        <dbReference type="ARBA" id="ARBA00022670"/>
    </source>
</evidence>
<dbReference type="PANTHER" id="PTHR11010">
    <property type="entry name" value="PROTEASE S28 PRO-X CARBOXYPEPTIDASE-RELATED"/>
    <property type="match status" value="1"/>
</dbReference>
<comment type="similarity">
    <text evidence="1">Belongs to the peptidase S28 family.</text>
</comment>
<dbReference type="GO" id="GO:0008239">
    <property type="term" value="F:dipeptidyl-peptidase activity"/>
    <property type="evidence" value="ECO:0007669"/>
    <property type="project" value="TreeGrafter"/>
</dbReference>
<evidence type="ECO:0000256" key="4">
    <source>
        <dbReference type="ARBA" id="ARBA00022801"/>
    </source>
</evidence>
<dbReference type="SUPFAM" id="SSF53474">
    <property type="entry name" value="alpha/beta-Hydrolases"/>
    <property type="match status" value="1"/>
</dbReference>
<evidence type="ECO:0000256" key="3">
    <source>
        <dbReference type="ARBA" id="ARBA00022729"/>
    </source>
</evidence>
<dbReference type="Pfam" id="PF05577">
    <property type="entry name" value="Peptidase_S28"/>
    <property type="match status" value="1"/>
</dbReference>
<dbReference type="ESTHER" id="9stra-f0wif4">
    <property type="family name" value="Prolylcarboxypeptidase"/>
</dbReference>
<reference evidence="7" key="1">
    <citation type="journal article" date="2011" name="PLoS Biol.">
        <title>Gene gain and loss during evolution of obligate parasitism in the white rust pathogen of Arabidopsis thaliana.</title>
        <authorList>
            <person name="Kemen E."/>
            <person name="Gardiner A."/>
            <person name="Schultz-Larsen T."/>
            <person name="Kemen A.C."/>
            <person name="Balmuth A.L."/>
            <person name="Robert-Seilaniantz A."/>
            <person name="Bailey K."/>
            <person name="Holub E."/>
            <person name="Studholme D.J."/>
            <person name="Maclean D."/>
            <person name="Jones J.D."/>
        </authorList>
    </citation>
    <scope>NUCLEOTIDE SEQUENCE</scope>
</reference>
<keyword evidence="6" id="KW-0472">Membrane</keyword>
<dbReference type="InterPro" id="IPR008758">
    <property type="entry name" value="Peptidase_S28"/>
</dbReference>
<gene>
    <name evidence="7" type="primary">AlNc14C110G6354</name>
    <name evidence="7" type="ORF">ALNC14_071790</name>
</gene>
<evidence type="ECO:0000256" key="6">
    <source>
        <dbReference type="SAM" id="Phobius"/>
    </source>
</evidence>
<dbReference type="AlphaFoldDB" id="F0WIF4"/>
<sequence length="250" mass="28814">MNESESTLLLSPPRFTDYVKVPSKEVTGFSAPNRLHIGKASVLIGQIVMSFRPIQLILLVAILVGVFIFALLGYKDYQRSIDPLRIIATSTYFNKTKLNWSEEWITQRVDQFSWPSSYSRSQPPLFYKQRYLINNETWDPNDPKAPTFFYTGNEASDVSLYANHTGLMWEYAAHFKALIVFAEHRFYGLSQPFNSSQLIPSHLRYRTHEQAIADYALLLESIQKRFHGDRHPVITFGGSYGGMLSAWFRI</sequence>
<accession>F0WIF4</accession>
<dbReference type="GO" id="GO:0070008">
    <property type="term" value="F:serine-type exopeptidase activity"/>
    <property type="evidence" value="ECO:0007669"/>
    <property type="project" value="InterPro"/>
</dbReference>
<keyword evidence="4" id="KW-0378">Hydrolase</keyword>
<evidence type="ECO:0000313" key="7">
    <source>
        <dbReference type="EMBL" id="CCA21036.1"/>
    </source>
</evidence>
<dbReference type="PANTHER" id="PTHR11010:SF38">
    <property type="entry name" value="LYSOSOMAL PRO-X CARBOXYPEPTIDASE"/>
    <property type="match status" value="1"/>
</dbReference>
<keyword evidence="6" id="KW-1133">Transmembrane helix</keyword>
<dbReference type="GO" id="GO:0006508">
    <property type="term" value="P:proteolysis"/>
    <property type="evidence" value="ECO:0007669"/>
    <property type="project" value="UniProtKB-KW"/>
</dbReference>
<keyword evidence="3" id="KW-0732">Signal</keyword>
<keyword evidence="5" id="KW-0325">Glycoprotein</keyword>
<organism evidence="7">
    <name type="scientific">Albugo laibachii Nc14</name>
    <dbReference type="NCBI Taxonomy" id="890382"/>
    <lineage>
        <taxon>Eukaryota</taxon>
        <taxon>Sar</taxon>
        <taxon>Stramenopiles</taxon>
        <taxon>Oomycota</taxon>
        <taxon>Peronosporomycetes</taxon>
        <taxon>Albuginales</taxon>
        <taxon>Albuginaceae</taxon>
        <taxon>Albugo</taxon>
    </lineage>
</organism>
<dbReference type="GO" id="GO:0004180">
    <property type="term" value="F:carboxypeptidase activity"/>
    <property type="evidence" value="ECO:0007669"/>
    <property type="project" value="UniProtKB-KW"/>
</dbReference>
<reference evidence="7" key="2">
    <citation type="submission" date="2011-02" db="EMBL/GenBank/DDBJ databases">
        <authorList>
            <person name="MacLean D."/>
        </authorList>
    </citation>
    <scope>NUCLEOTIDE SEQUENCE</scope>
</reference>
<keyword evidence="2" id="KW-0645">Protease</keyword>
<dbReference type="HOGENOM" id="CLU_1112990_0_0_1"/>
<feature type="transmembrane region" description="Helical" evidence="6">
    <location>
        <begin position="54"/>
        <end position="74"/>
    </location>
</feature>
<dbReference type="InterPro" id="IPR029058">
    <property type="entry name" value="AB_hydrolase_fold"/>
</dbReference>
<keyword evidence="7" id="KW-0121">Carboxypeptidase</keyword>
<proteinExistence type="inferred from homology"/>
<evidence type="ECO:0000256" key="1">
    <source>
        <dbReference type="ARBA" id="ARBA00011079"/>
    </source>
</evidence>
<keyword evidence="6" id="KW-0812">Transmembrane</keyword>
<name>F0WIF4_9STRA</name>
<protein>
    <submittedName>
        <fullName evidence="7">Lysosomal ProX carboxypeptidase putative</fullName>
    </submittedName>
</protein>
<dbReference type="Gene3D" id="3.40.50.1820">
    <property type="entry name" value="alpha/beta hydrolase"/>
    <property type="match status" value="1"/>
</dbReference>